<dbReference type="GO" id="GO:0000139">
    <property type="term" value="C:Golgi membrane"/>
    <property type="evidence" value="ECO:0007669"/>
    <property type="project" value="UniProtKB-SubCell"/>
</dbReference>
<dbReference type="PANTHER" id="PTHR31646:SF1">
    <property type="entry name" value="ALPHA-1,2-MANNOSYLTRANSFERASE MNN2"/>
    <property type="match status" value="1"/>
</dbReference>
<evidence type="ECO:0000256" key="10">
    <source>
        <dbReference type="SAM" id="Phobius"/>
    </source>
</evidence>
<reference evidence="11" key="1">
    <citation type="journal article" date="2020" name="Stud. Mycol.">
        <title>101 Dothideomycetes genomes: a test case for predicting lifestyles and emergence of pathogens.</title>
        <authorList>
            <person name="Haridas S."/>
            <person name="Albert R."/>
            <person name="Binder M."/>
            <person name="Bloem J."/>
            <person name="Labutti K."/>
            <person name="Salamov A."/>
            <person name="Andreopoulos B."/>
            <person name="Baker S."/>
            <person name="Barry K."/>
            <person name="Bills G."/>
            <person name="Bluhm B."/>
            <person name="Cannon C."/>
            <person name="Castanera R."/>
            <person name="Culley D."/>
            <person name="Daum C."/>
            <person name="Ezra D."/>
            <person name="Gonzalez J."/>
            <person name="Henrissat B."/>
            <person name="Kuo A."/>
            <person name="Liang C."/>
            <person name="Lipzen A."/>
            <person name="Lutzoni F."/>
            <person name="Magnuson J."/>
            <person name="Mondo S."/>
            <person name="Nolan M."/>
            <person name="Ohm R."/>
            <person name="Pangilinan J."/>
            <person name="Park H.-J."/>
            <person name="Ramirez L."/>
            <person name="Alfaro M."/>
            <person name="Sun H."/>
            <person name="Tritt A."/>
            <person name="Yoshinaga Y."/>
            <person name="Zwiers L.-H."/>
            <person name="Turgeon B."/>
            <person name="Goodwin S."/>
            <person name="Spatafora J."/>
            <person name="Crous P."/>
            <person name="Grigoriev I."/>
        </authorList>
    </citation>
    <scope>NUCLEOTIDE SEQUENCE</scope>
    <source>
        <strain evidence="11">CBS 473.64</strain>
    </source>
</reference>
<evidence type="ECO:0000256" key="6">
    <source>
        <dbReference type="ARBA" id="ARBA00022968"/>
    </source>
</evidence>
<evidence type="ECO:0000256" key="7">
    <source>
        <dbReference type="ARBA" id="ARBA00022989"/>
    </source>
</evidence>
<accession>A0A6A6SG90</accession>
<keyword evidence="4 11" id="KW-0808">Transferase</keyword>
<evidence type="ECO:0000256" key="3">
    <source>
        <dbReference type="ARBA" id="ARBA00009105"/>
    </source>
</evidence>
<keyword evidence="5 10" id="KW-0812">Transmembrane</keyword>
<proteinExistence type="inferred from homology"/>
<comment type="similarity">
    <text evidence="3">Belongs to the MNN1/MNT family.</text>
</comment>
<evidence type="ECO:0000313" key="12">
    <source>
        <dbReference type="Proteomes" id="UP000799753"/>
    </source>
</evidence>
<dbReference type="AlphaFoldDB" id="A0A6A6SG90"/>
<dbReference type="Gene3D" id="3.90.550.10">
    <property type="entry name" value="Spore Coat Polysaccharide Biosynthesis Protein SpsA, Chain A"/>
    <property type="match status" value="1"/>
</dbReference>
<evidence type="ECO:0000256" key="4">
    <source>
        <dbReference type="ARBA" id="ARBA00022679"/>
    </source>
</evidence>
<dbReference type="GO" id="GO:0000026">
    <property type="term" value="F:alpha-1,2-mannosyltransferase activity"/>
    <property type="evidence" value="ECO:0007669"/>
    <property type="project" value="TreeGrafter"/>
</dbReference>
<dbReference type="InterPro" id="IPR029044">
    <property type="entry name" value="Nucleotide-diphossugar_trans"/>
</dbReference>
<evidence type="ECO:0000256" key="9">
    <source>
        <dbReference type="ARBA" id="ARBA00023136"/>
    </source>
</evidence>
<gene>
    <name evidence="11" type="ORF">P280DRAFT_545092</name>
</gene>
<keyword evidence="11" id="KW-0328">Glycosyltransferase</keyword>
<comment type="subcellular location">
    <subcellularLocation>
        <location evidence="1">Golgi apparatus membrane</location>
        <topology evidence="1">Single-pass type II membrane protein</topology>
    </subcellularLocation>
</comment>
<dbReference type="EMBL" id="MU006776">
    <property type="protein sequence ID" value="KAF2646806.1"/>
    <property type="molecule type" value="Genomic_DNA"/>
</dbReference>
<dbReference type="SUPFAM" id="SSF53448">
    <property type="entry name" value="Nucleotide-diphospho-sugar transferases"/>
    <property type="match status" value="1"/>
</dbReference>
<evidence type="ECO:0000256" key="2">
    <source>
        <dbReference type="ARBA" id="ARBA00004922"/>
    </source>
</evidence>
<dbReference type="Pfam" id="PF11051">
    <property type="entry name" value="Mannosyl_trans3"/>
    <property type="match status" value="2"/>
</dbReference>
<dbReference type="OrthoDB" id="430354at2759"/>
<keyword evidence="12" id="KW-1185">Reference proteome</keyword>
<dbReference type="Proteomes" id="UP000799753">
    <property type="component" value="Unassembled WGS sequence"/>
</dbReference>
<dbReference type="PANTHER" id="PTHR31646">
    <property type="entry name" value="ALPHA-1,2-MANNOSYLTRANSFERASE MNN2"/>
    <property type="match status" value="1"/>
</dbReference>
<keyword evidence="7 10" id="KW-1133">Transmembrane helix</keyword>
<keyword evidence="6" id="KW-0735">Signal-anchor</keyword>
<organism evidence="11 12">
    <name type="scientific">Massarina eburnea CBS 473.64</name>
    <dbReference type="NCBI Taxonomy" id="1395130"/>
    <lineage>
        <taxon>Eukaryota</taxon>
        <taxon>Fungi</taxon>
        <taxon>Dikarya</taxon>
        <taxon>Ascomycota</taxon>
        <taxon>Pezizomycotina</taxon>
        <taxon>Dothideomycetes</taxon>
        <taxon>Pleosporomycetidae</taxon>
        <taxon>Pleosporales</taxon>
        <taxon>Massarineae</taxon>
        <taxon>Massarinaceae</taxon>
        <taxon>Massarina</taxon>
    </lineage>
</organism>
<sequence>MLAKNIQVAYGLTAFLRLLLVSFVLTVCGFLFLRQHHFPHAPLHVVQLHGPSGFAAPTNWKSLDFDTAMKTFWPSLAAALRDATPNTPTIGVEDGLPTANNTRFDPLEPNKQRVERLNLTVADEKTLFRAHYHMRTSALRLGAQLPYKPATTGIVTTVSPKYMPIFLVSLRMIRRTGCTLPVEVFVGDWSEYDHDACESLLPSLNARCIVQSDIYSKAEHIAQPHHFQYKIFAILFSSFQNVLFLDSDAFPAHDPTSLFKTQPYTSHGLVVWPDIWANTVSSHYYHVAGIPEVPVSTRLSSESGQLMLDKARHRESLLMMVYYNYYGPTHYYPLLCQGNHGAGDKETFIHAAMALDLPWYQVKQSSAPLGRWNEKKYKFVGMGQVDPTLDFVYGRPMPNHLHTSEKWEDGDIKQSDSAIELKAPQKPTPFFIHSMVRKYDPTKVLPHSLLQLVSTRPRGVWIPFI</sequence>
<evidence type="ECO:0000313" key="11">
    <source>
        <dbReference type="EMBL" id="KAF2646806.1"/>
    </source>
</evidence>
<dbReference type="GO" id="GO:0046354">
    <property type="term" value="P:mannan biosynthetic process"/>
    <property type="evidence" value="ECO:0007669"/>
    <property type="project" value="TreeGrafter"/>
</dbReference>
<evidence type="ECO:0000256" key="8">
    <source>
        <dbReference type="ARBA" id="ARBA00023034"/>
    </source>
</evidence>
<protein>
    <submittedName>
        <fullName evidence="11">Alpha-1,2-mannosyltransferase</fullName>
    </submittedName>
</protein>
<keyword evidence="8" id="KW-0333">Golgi apparatus</keyword>
<name>A0A6A6SG90_9PLEO</name>
<evidence type="ECO:0000256" key="1">
    <source>
        <dbReference type="ARBA" id="ARBA00004323"/>
    </source>
</evidence>
<comment type="pathway">
    <text evidence="2">Protein modification; protein glycosylation.</text>
</comment>
<evidence type="ECO:0000256" key="5">
    <source>
        <dbReference type="ARBA" id="ARBA00022692"/>
    </source>
</evidence>
<dbReference type="InterPro" id="IPR022751">
    <property type="entry name" value="Alpha_mannosyltransferase"/>
</dbReference>
<feature type="transmembrane region" description="Helical" evidence="10">
    <location>
        <begin position="12"/>
        <end position="33"/>
    </location>
</feature>
<keyword evidence="9 10" id="KW-0472">Membrane</keyword>